<keyword evidence="1" id="KW-1133">Transmembrane helix</keyword>
<keyword evidence="1" id="KW-0812">Transmembrane</keyword>
<organism evidence="2 3">
    <name type="scientific">Glomus cerebriforme</name>
    <dbReference type="NCBI Taxonomy" id="658196"/>
    <lineage>
        <taxon>Eukaryota</taxon>
        <taxon>Fungi</taxon>
        <taxon>Fungi incertae sedis</taxon>
        <taxon>Mucoromycota</taxon>
        <taxon>Glomeromycotina</taxon>
        <taxon>Glomeromycetes</taxon>
        <taxon>Glomerales</taxon>
        <taxon>Glomeraceae</taxon>
        <taxon>Glomus</taxon>
    </lineage>
</organism>
<protein>
    <submittedName>
        <fullName evidence="2">Uncharacterized protein</fullName>
    </submittedName>
</protein>
<dbReference type="AlphaFoldDB" id="A0A397TJL8"/>
<evidence type="ECO:0000313" key="2">
    <source>
        <dbReference type="EMBL" id="RIA97136.1"/>
    </source>
</evidence>
<reference evidence="2 3" key="1">
    <citation type="submission" date="2018-06" db="EMBL/GenBank/DDBJ databases">
        <title>Comparative genomics reveals the genomic features of Rhizophagus irregularis, R. cerebriforme, R. diaphanum and Gigaspora rosea, and their symbiotic lifestyle signature.</title>
        <authorList>
            <person name="Morin E."/>
            <person name="San Clemente H."/>
            <person name="Chen E.C.H."/>
            <person name="De La Providencia I."/>
            <person name="Hainaut M."/>
            <person name="Kuo A."/>
            <person name="Kohler A."/>
            <person name="Murat C."/>
            <person name="Tang N."/>
            <person name="Roy S."/>
            <person name="Loubradou J."/>
            <person name="Henrissat B."/>
            <person name="Grigoriev I.V."/>
            <person name="Corradi N."/>
            <person name="Roux C."/>
            <person name="Martin F.M."/>
        </authorList>
    </citation>
    <scope>NUCLEOTIDE SEQUENCE [LARGE SCALE GENOMIC DNA]</scope>
    <source>
        <strain evidence="2 3">DAOM 227022</strain>
    </source>
</reference>
<keyword evidence="3" id="KW-1185">Reference proteome</keyword>
<sequence>MIFDGLYYVTQLMNFHKTFSFIEFIEFIYHCYLITLTFVIGIFHAYLLRKRTVRITSSYIIICYHNIIL</sequence>
<comment type="caution">
    <text evidence="2">The sequence shown here is derived from an EMBL/GenBank/DDBJ whole genome shotgun (WGS) entry which is preliminary data.</text>
</comment>
<gene>
    <name evidence="2" type="ORF">C1645_753378</name>
</gene>
<evidence type="ECO:0000256" key="1">
    <source>
        <dbReference type="SAM" id="Phobius"/>
    </source>
</evidence>
<evidence type="ECO:0000313" key="3">
    <source>
        <dbReference type="Proteomes" id="UP000265703"/>
    </source>
</evidence>
<feature type="transmembrane region" description="Helical" evidence="1">
    <location>
        <begin position="27"/>
        <end position="48"/>
    </location>
</feature>
<keyword evidence="1" id="KW-0472">Membrane</keyword>
<name>A0A397TJL8_9GLOM</name>
<accession>A0A397TJL8</accession>
<dbReference type="Proteomes" id="UP000265703">
    <property type="component" value="Unassembled WGS sequence"/>
</dbReference>
<dbReference type="EMBL" id="QKYT01000034">
    <property type="protein sequence ID" value="RIA97136.1"/>
    <property type="molecule type" value="Genomic_DNA"/>
</dbReference>
<proteinExistence type="predicted"/>